<dbReference type="SUPFAM" id="SSF55729">
    <property type="entry name" value="Acyl-CoA N-acyltransferases (Nat)"/>
    <property type="match status" value="1"/>
</dbReference>
<dbReference type="PANTHER" id="PTHR31435">
    <property type="entry name" value="PROTEIN NATD1"/>
    <property type="match status" value="1"/>
</dbReference>
<dbReference type="CDD" id="cd04301">
    <property type="entry name" value="NAT_SF"/>
    <property type="match status" value="1"/>
</dbReference>
<organism evidence="3 4">
    <name type="scientific">Xylophilus rhododendri</name>
    <dbReference type="NCBI Taxonomy" id="2697032"/>
    <lineage>
        <taxon>Bacteria</taxon>
        <taxon>Pseudomonadati</taxon>
        <taxon>Pseudomonadota</taxon>
        <taxon>Betaproteobacteria</taxon>
        <taxon>Burkholderiales</taxon>
        <taxon>Xylophilus</taxon>
    </lineage>
</organism>
<reference evidence="3 4" key="1">
    <citation type="submission" date="2020-01" db="EMBL/GenBank/DDBJ databases">
        <title>Genome sequencing of strain KACC 21265.</title>
        <authorList>
            <person name="Heo J."/>
            <person name="Kim S.-J."/>
            <person name="Kim J.-S."/>
            <person name="Hong S.-B."/>
            <person name="Kwon S.-W."/>
        </authorList>
    </citation>
    <scope>NUCLEOTIDE SEQUENCE [LARGE SCALE GENOMIC DNA]</scope>
    <source>
        <strain evidence="3 4">KACC 21265</strain>
    </source>
</reference>
<dbReference type="PANTHER" id="PTHR31435:SF10">
    <property type="entry name" value="BSR4717 PROTEIN"/>
    <property type="match status" value="1"/>
</dbReference>
<evidence type="ECO:0000259" key="2">
    <source>
        <dbReference type="PROSITE" id="PS51729"/>
    </source>
</evidence>
<feature type="domain" description="N-acetyltransferase" evidence="1">
    <location>
        <begin position="1"/>
        <end position="96"/>
    </location>
</feature>
<dbReference type="Proteomes" id="UP000464787">
    <property type="component" value="Chromosome"/>
</dbReference>
<feature type="domain" description="N-acetyltransferase" evidence="2">
    <location>
        <begin position="10"/>
        <end position="96"/>
    </location>
</feature>
<keyword evidence="4" id="KW-1185">Reference proteome</keyword>
<evidence type="ECO:0000313" key="4">
    <source>
        <dbReference type="Proteomes" id="UP000464787"/>
    </source>
</evidence>
<dbReference type="AlphaFoldDB" id="A0A857J6G4"/>
<proteinExistence type="predicted"/>
<dbReference type="InterPro" id="IPR031165">
    <property type="entry name" value="GNAT_YJDJ"/>
</dbReference>
<dbReference type="GO" id="GO:0016747">
    <property type="term" value="F:acyltransferase activity, transferring groups other than amino-acyl groups"/>
    <property type="evidence" value="ECO:0007669"/>
    <property type="project" value="InterPro"/>
</dbReference>
<dbReference type="Pfam" id="PF14542">
    <property type="entry name" value="Acetyltransf_CG"/>
    <property type="match status" value="1"/>
</dbReference>
<evidence type="ECO:0000313" key="3">
    <source>
        <dbReference type="EMBL" id="QHI98611.1"/>
    </source>
</evidence>
<dbReference type="InterPro" id="IPR016181">
    <property type="entry name" value="Acyl_CoA_acyltransferase"/>
</dbReference>
<evidence type="ECO:0000259" key="1">
    <source>
        <dbReference type="PROSITE" id="PS51186"/>
    </source>
</evidence>
<dbReference type="EMBL" id="CP047650">
    <property type="protein sequence ID" value="QHI98611.1"/>
    <property type="molecule type" value="Genomic_DNA"/>
</dbReference>
<name>A0A857J6G4_9BURK</name>
<dbReference type="PROSITE" id="PS51186">
    <property type="entry name" value="GNAT"/>
    <property type="match status" value="1"/>
</dbReference>
<dbReference type="RefSeq" id="WP_160552128.1">
    <property type="nucleotide sequence ID" value="NZ_CP047650.1"/>
</dbReference>
<accession>A0A857J6G4</accession>
<dbReference type="KEGG" id="xyk:GT347_11740"/>
<dbReference type="InterPro" id="IPR045057">
    <property type="entry name" value="Gcn5-rel_NAT"/>
</dbReference>
<sequence>MSEAPAVSISDNRPLHRYEARLDGALAGFCEYEPGDGVVTFTHTVVQPEFEGQGVGSALALRVLDDARSRGLKVVPACRFIAAYIARHPQYADLVA</sequence>
<gene>
    <name evidence="3" type="ORF">GT347_11740</name>
</gene>
<protein>
    <submittedName>
        <fullName evidence="3">GNAT family N-acetyltransferase</fullName>
    </submittedName>
</protein>
<dbReference type="Gene3D" id="3.40.630.30">
    <property type="match status" value="1"/>
</dbReference>
<dbReference type="InterPro" id="IPR000182">
    <property type="entry name" value="GNAT_dom"/>
</dbReference>
<keyword evidence="3" id="KW-0808">Transferase</keyword>
<dbReference type="PROSITE" id="PS51729">
    <property type="entry name" value="GNAT_YJDJ"/>
    <property type="match status" value="1"/>
</dbReference>